<name>A0A5D2E832_GOSDA</name>
<protein>
    <submittedName>
        <fullName evidence="1">Uncharacterized protein</fullName>
    </submittedName>
</protein>
<organism evidence="1 2">
    <name type="scientific">Gossypium darwinii</name>
    <name type="common">Darwin's cotton</name>
    <name type="synonym">Gossypium barbadense var. darwinii</name>
    <dbReference type="NCBI Taxonomy" id="34276"/>
    <lineage>
        <taxon>Eukaryota</taxon>
        <taxon>Viridiplantae</taxon>
        <taxon>Streptophyta</taxon>
        <taxon>Embryophyta</taxon>
        <taxon>Tracheophyta</taxon>
        <taxon>Spermatophyta</taxon>
        <taxon>Magnoliopsida</taxon>
        <taxon>eudicotyledons</taxon>
        <taxon>Gunneridae</taxon>
        <taxon>Pentapetalae</taxon>
        <taxon>rosids</taxon>
        <taxon>malvids</taxon>
        <taxon>Malvales</taxon>
        <taxon>Malvaceae</taxon>
        <taxon>Malvoideae</taxon>
        <taxon>Gossypium</taxon>
    </lineage>
</organism>
<reference evidence="1 2" key="1">
    <citation type="submission" date="2019-06" db="EMBL/GenBank/DDBJ databases">
        <title>WGS assembly of Gossypium darwinii.</title>
        <authorList>
            <person name="Chen Z.J."/>
            <person name="Sreedasyam A."/>
            <person name="Ando A."/>
            <person name="Song Q."/>
            <person name="De L."/>
            <person name="Hulse-Kemp A."/>
            <person name="Ding M."/>
            <person name="Ye W."/>
            <person name="Kirkbride R."/>
            <person name="Jenkins J."/>
            <person name="Plott C."/>
            <person name="Lovell J."/>
            <person name="Lin Y.-M."/>
            <person name="Vaughn R."/>
            <person name="Liu B."/>
            <person name="Li W."/>
            <person name="Simpson S."/>
            <person name="Scheffler B."/>
            <person name="Saski C."/>
            <person name="Grover C."/>
            <person name="Hu G."/>
            <person name="Conover J."/>
            <person name="Carlson J."/>
            <person name="Shu S."/>
            <person name="Boston L."/>
            <person name="Williams M."/>
            <person name="Peterson D."/>
            <person name="Mcgee K."/>
            <person name="Jones D."/>
            <person name="Wendel J."/>
            <person name="Stelly D."/>
            <person name="Grimwood J."/>
            <person name="Schmutz J."/>
        </authorList>
    </citation>
    <scope>NUCLEOTIDE SEQUENCE [LARGE SCALE GENOMIC DNA]</scope>
    <source>
        <strain evidence="1">1808015.09</strain>
    </source>
</reference>
<accession>A0A5D2E832</accession>
<evidence type="ECO:0000313" key="1">
    <source>
        <dbReference type="EMBL" id="TYG89482.1"/>
    </source>
</evidence>
<proteinExistence type="predicted"/>
<feature type="non-terminal residue" evidence="1">
    <location>
        <position position="78"/>
    </location>
</feature>
<dbReference type="Proteomes" id="UP000323506">
    <property type="component" value="Chromosome A12"/>
</dbReference>
<gene>
    <name evidence="1" type="ORF">ES288_A12G102900v1</name>
</gene>
<dbReference type="EMBL" id="CM017699">
    <property type="protein sequence ID" value="TYG89482.1"/>
    <property type="molecule type" value="Genomic_DNA"/>
</dbReference>
<keyword evidence="2" id="KW-1185">Reference proteome</keyword>
<sequence>MYRVRFDSIGPQENRFISMAIEGVDNKNYASLIALITLVQNHASSPSFFDLKIQNQETLKPSLKKKKKRKKPYPPKSI</sequence>
<evidence type="ECO:0000313" key="2">
    <source>
        <dbReference type="Proteomes" id="UP000323506"/>
    </source>
</evidence>
<dbReference type="AlphaFoldDB" id="A0A5D2E832"/>